<organism evidence="2 3">
    <name type="scientific">Saguinus oedipus</name>
    <name type="common">Cotton-top tamarin</name>
    <name type="synonym">Oedipomidas oedipus</name>
    <dbReference type="NCBI Taxonomy" id="9490"/>
    <lineage>
        <taxon>Eukaryota</taxon>
        <taxon>Metazoa</taxon>
        <taxon>Chordata</taxon>
        <taxon>Craniata</taxon>
        <taxon>Vertebrata</taxon>
        <taxon>Euteleostomi</taxon>
        <taxon>Mammalia</taxon>
        <taxon>Eutheria</taxon>
        <taxon>Euarchontoglires</taxon>
        <taxon>Primates</taxon>
        <taxon>Haplorrhini</taxon>
        <taxon>Platyrrhini</taxon>
        <taxon>Cebidae</taxon>
        <taxon>Callitrichinae</taxon>
        <taxon>Saguinus</taxon>
    </lineage>
</organism>
<comment type="caution">
    <text evidence="2">The sequence shown here is derived from an EMBL/GenBank/DDBJ whole genome shotgun (WGS) entry which is preliminary data.</text>
</comment>
<protein>
    <submittedName>
        <fullName evidence="2">Uncharacterized protein</fullName>
    </submittedName>
</protein>
<dbReference type="Proteomes" id="UP001266305">
    <property type="component" value="Unassembled WGS sequence"/>
</dbReference>
<dbReference type="EMBL" id="JASSZA010000004">
    <property type="protein sequence ID" value="KAK2114042.1"/>
    <property type="molecule type" value="Genomic_DNA"/>
</dbReference>
<proteinExistence type="predicted"/>
<evidence type="ECO:0000313" key="3">
    <source>
        <dbReference type="Proteomes" id="UP001266305"/>
    </source>
</evidence>
<feature type="region of interest" description="Disordered" evidence="1">
    <location>
        <begin position="1"/>
        <end position="106"/>
    </location>
</feature>
<feature type="compositionally biased region" description="Basic and acidic residues" evidence="1">
    <location>
        <begin position="129"/>
        <end position="142"/>
    </location>
</feature>
<name>A0ABQ9VXF7_SAGOE</name>
<gene>
    <name evidence="2" type="ORF">P7K49_008308</name>
</gene>
<accession>A0ABQ9VXF7</accession>
<evidence type="ECO:0000256" key="1">
    <source>
        <dbReference type="SAM" id="MobiDB-lite"/>
    </source>
</evidence>
<feature type="region of interest" description="Disordered" evidence="1">
    <location>
        <begin position="129"/>
        <end position="151"/>
    </location>
</feature>
<evidence type="ECO:0000313" key="2">
    <source>
        <dbReference type="EMBL" id="KAK2114042.1"/>
    </source>
</evidence>
<sequence length="185" mass="20310">MSQVLGKPQPQDKDEAEEEEEDEDEEEEEEEEDELVGLADYGDGPDSSDGDPDSGTEEGGERPQLEPLSSPWCLPAPSLAAHGPPTWSGSRGAELRGWGGEGRQKRDLELPNVGARCWWRRGNLDRWGRGRREEASGPEERALLPLSEPVPPAPLTRALRSVWRLEMGGEGTAGAPWDLSPERCC</sequence>
<reference evidence="2 3" key="1">
    <citation type="submission" date="2023-05" db="EMBL/GenBank/DDBJ databases">
        <title>B98-5 Cell Line De Novo Hybrid Assembly: An Optical Mapping Approach.</title>
        <authorList>
            <person name="Kananen K."/>
            <person name="Auerbach J.A."/>
            <person name="Kautto E."/>
            <person name="Blachly J.S."/>
        </authorList>
    </citation>
    <scope>NUCLEOTIDE SEQUENCE [LARGE SCALE GENOMIC DNA]</scope>
    <source>
        <strain evidence="2">B95-8</strain>
        <tissue evidence="2">Cell line</tissue>
    </source>
</reference>
<feature type="compositionally biased region" description="Acidic residues" evidence="1">
    <location>
        <begin position="14"/>
        <end position="35"/>
    </location>
</feature>
<feature type="compositionally biased region" description="Acidic residues" evidence="1">
    <location>
        <begin position="46"/>
        <end position="58"/>
    </location>
</feature>
<keyword evidence="3" id="KW-1185">Reference proteome</keyword>